<dbReference type="RefSeq" id="WP_074878053.1">
    <property type="nucleotide sequence ID" value="NZ_FOXI01000006.1"/>
</dbReference>
<feature type="transmembrane region" description="Helical" evidence="1">
    <location>
        <begin position="12"/>
        <end position="32"/>
    </location>
</feature>
<feature type="transmembrane region" description="Helical" evidence="1">
    <location>
        <begin position="52"/>
        <end position="71"/>
    </location>
</feature>
<sequence>MPSTDDRVPDIRRVGVATAGIAGGLVLLTAGLRDFLLYLDSYDLGMAGTANGIGGVVALVLVGALLFVLGLRETIAMATRDT</sequence>
<evidence type="ECO:0000256" key="1">
    <source>
        <dbReference type="SAM" id="Phobius"/>
    </source>
</evidence>
<accession>A0A1I5SCM6</accession>
<organism evidence="2 3">
    <name type="scientific">Halolamina pelagica</name>
    <dbReference type="NCBI Taxonomy" id="699431"/>
    <lineage>
        <taxon>Archaea</taxon>
        <taxon>Methanobacteriati</taxon>
        <taxon>Methanobacteriota</taxon>
        <taxon>Stenosarchaea group</taxon>
        <taxon>Halobacteria</taxon>
        <taxon>Halobacteriales</taxon>
        <taxon>Haloferacaceae</taxon>
    </lineage>
</organism>
<evidence type="ECO:0000313" key="2">
    <source>
        <dbReference type="EMBL" id="SFP68472.1"/>
    </source>
</evidence>
<dbReference type="Proteomes" id="UP000183769">
    <property type="component" value="Unassembled WGS sequence"/>
</dbReference>
<proteinExistence type="predicted"/>
<keyword evidence="3" id="KW-1185">Reference proteome</keyword>
<dbReference type="AlphaFoldDB" id="A0A1I5SCM6"/>
<evidence type="ECO:0000313" key="3">
    <source>
        <dbReference type="Proteomes" id="UP000183769"/>
    </source>
</evidence>
<gene>
    <name evidence="2" type="ORF">SAMN05216277_10655</name>
</gene>
<keyword evidence="1" id="KW-1133">Transmembrane helix</keyword>
<keyword evidence="1" id="KW-0812">Transmembrane</keyword>
<reference evidence="3" key="1">
    <citation type="submission" date="2016-10" db="EMBL/GenBank/DDBJ databases">
        <authorList>
            <person name="Varghese N."/>
            <person name="Submissions S."/>
        </authorList>
    </citation>
    <scope>NUCLEOTIDE SEQUENCE [LARGE SCALE GENOMIC DNA]</scope>
    <source>
        <strain evidence="3">CGMCC 1.10329</strain>
    </source>
</reference>
<dbReference type="EMBL" id="FOXI01000006">
    <property type="protein sequence ID" value="SFP68472.1"/>
    <property type="molecule type" value="Genomic_DNA"/>
</dbReference>
<keyword evidence="1" id="KW-0472">Membrane</keyword>
<name>A0A1I5SCM6_9EURY</name>
<protein>
    <submittedName>
        <fullName evidence="2">Uncharacterized protein</fullName>
    </submittedName>
</protein>